<evidence type="ECO:0000313" key="7">
    <source>
        <dbReference type="Proteomes" id="UP000225706"/>
    </source>
</evidence>
<evidence type="ECO:0000259" key="5">
    <source>
        <dbReference type="PROSITE" id="PS50238"/>
    </source>
</evidence>
<name>A0A2B4S689_STYPI</name>
<dbReference type="PANTHER" id="PTHR23175:SF23">
    <property type="entry name" value="PDZ DOMAIN-CONTAINING PROTEIN"/>
    <property type="match status" value="1"/>
</dbReference>
<dbReference type="GO" id="GO:0007165">
    <property type="term" value="P:signal transduction"/>
    <property type="evidence" value="ECO:0007669"/>
    <property type="project" value="InterPro"/>
</dbReference>
<feature type="compositionally biased region" description="Basic and acidic residues" evidence="2">
    <location>
        <begin position="1517"/>
        <end position="1538"/>
    </location>
</feature>
<feature type="compositionally biased region" description="Polar residues" evidence="2">
    <location>
        <begin position="1652"/>
        <end position="1670"/>
    </location>
</feature>
<feature type="compositionally biased region" description="Basic and acidic residues" evidence="2">
    <location>
        <begin position="1459"/>
        <end position="1470"/>
    </location>
</feature>
<feature type="domain" description="PDZ" evidence="4">
    <location>
        <begin position="33"/>
        <end position="146"/>
    </location>
</feature>
<feature type="compositionally biased region" description="Polar residues" evidence="2">
    <location>
        <begin position="1287"/>
        <end position="1300"/>
    </location>
</feature>
<feature type="compositionally biased region" description="Basic and acidic residues" evidence="2">
    <location>
        <begin position="1911"/>
        <end position="1923"/>
    </location>
</feature>
<feature type="compositionally biased region" description="Basic and acidic residues" evidence="2">
    <location>
        <begin position="1315"/>
        <end position="1327"/>
    </location>
</feature>
<dbReference type="SUPFAM" id="SSF50729">
    <property type="entry name" value="PH domain-like"/>
    <property type="match status" value="1"/>
</dbReference>
<dbReference type="InterPro" id="IPR011993">
    <property type="entry name" value="PH-like_dom_sf"/>
</dbReference>
<feature type="region of interest" description="Disordered" evidence="2">
    <location>
        <begin position="451"/>
        <end position="508"/>
    </location>
</feature>
<dbReference type="PROSITE" id="PS50106">
    <property type="entry name" value="PDZ"/>
    <property type="match status" value="1"/>
</dbReference>
<dbReference type="PRINTS" id="PR00683">
    <property type="entry name" value="SPECTRINPH"/>
</dbReference>
<accession>A0A2B4S689</accession>
<feature type="region of interest" description="Disordered" evidence="2">
    <location>
        <begin position="391"/>
        <end position="417"/>
    </location>
</feature>
<dbReference type="Pfam" id="PF00620">
    <property type="entry name" value="RhoGAP"/>
    <property type="match status" value="1"/>
</dbReference>
<gene>
    <name evidence="6" type="primary">Arhgap21</name>
    <name evidence="6" type="ORF">AWC38_SpisGene10819</name>
</gene>
<feature type="compositionally biased region" description="Polar residues" evidence="2">
    <location>
        <begin position="1895"/>
        <end position="1910"/>
    </location>
</feature>
<dbReference type="InterPro" id="IPR000198">
    <property type="entry name" value="RhoGAP_dom"/>
</dbReference>
<dbReference type="Gene3D" id="2.30.29.30">
    <property type="entry name" value="Pleckstrin-homology domain (PH domain)/Phosphotyrosine-binding domain (PTB)"/>
    <property type="match status" value="1"/>
</dbReference>
<dbReference type="InterPro" id="IPR001605">
    <property type="entry name" value="PH_dom-spectrin-type"/>
</dbReference>
<dbReference type="InterPro" id="IPR041489">
    <property type="entry name" value="PDZ_6"/>
</dbReference>
<dbReference type="STRING" id="50429.A0A2B4S689"/>
<evidence type="ECO:0000256" key="2">
    <source>
        <dbReference type="SAM" id="MobiDB-lite"/>
    </source>
</evidence>
<dbReference type="SUPFAM" id="SSF50156">
    <property type="entry name" value="PDZ domain-like"/>
    <property type="match status" value="1"/>
</dbReference>
<dbReference type="InterPro" id="IPR041681">
    <property type="entry name" value="PH_9"/>
</dbReference>
<keyword evidence="7" id="KW-1185">Reference proteome</keyword>
<dbReference type="PROSITE" id="PS50003">
    <property type="entry name" value="PH_DOMAIN"/>
    <property type="match status" value="1"/>
</dbReference>
<evidence type="ECO:0000259" key="4">
    <source>
        <dbReference type="PROSITE" id="PS50106"/>
    </source>
</evidence>
<sequence length="1955" mass="214633">MASIRGNVEESELAWQQKKDIGHNPGYLPPSKLISLHRQSNGFGFTLRHFVVYPPELIRKTSEPDPGVNGIDYHVDDAERQKSQPMDTVFVRQVAPSGPADRAGLSTGDQIVSVNGHPVLGKSYSQVIELILSSQELLELGIIPKEDCVLQMVTPTLSSIPPSISVGSHEFTSQSPPPVKPKPAYRRLSSHDSPTRVMSTMTINPANSFYLKLSDKDSQSSAVHDRGSPSPSVTLRRGSVDRTAMENRSFVITSESAPYNNNLKSRSSSALESSSVKSPHMDGSYFMAATDSTGRPLALRFDKGSKMGNTLTVLEDSWTKSRSHSLPEGEMQNLEDQNRSPGGISELKKVNSVNDKYASNSKERGSLNIPPFMLSAPRTVASDSTSTTYMNTSLDMGSRQPVATDPGYRKSHPSHEETTSYLIRTIASHMNKNSPGGLKSSTVGATLLESKEGLPHRQSGDSGRWSSQTNTEMQRDSQSPHPAKVPRQSEDHVKQAGYSSQLSVYRNNPPLDEMTVMRTVGHAVSEPDPSAANKQGSPKPRRVSYLMATSKGASSSSPSDQKIWSTAPQSKGKSPLVEAFSNMLPPVMVHVSSGMELCEDVNGDEGMDIPASEQEDEVFSGTGDEKSSNEGTAQRTNRRISYVMATSSPTSKHEASLEATKEEEETKERNDQVPGILEVYKEGLLSRKLAVVDGGKRSSARSWKPVYAVLRGHVLYLHKDKNSAHQEESSDEQPISIKSSIVDIAHDYTKRKNVFRLTTFNGSEFLFQSEDPESMMSWIEAIQANNNPDEDENGVSSQSLIIRRMKTVEQETSGTTAASSGHKMSPPVNTKIHSLGISNIKKSLSFRNITAGPKGEGGKNHGNKFTKKRKKPQHPNSYPSGHSVGVPLELCPSSKSNKFVPLIVEHCCEVVEKKGLETVGVYRVPGNSAAVTALQEELNNRGIENICLEEEKWNDVNNITSLMKLFLRKLPEGLVTADLYDGFIEANKKEDATERMWAIRSMVQELPDYNFETLKSLVNHLKLVSDNCDKNKMEVRNLAIVFGPTIIRTGDDSMMAMVKDMSDQCRIVETLISECDWFFEESEGDECPVKALPPGQETLQEHILSQNVLSSLGQVAVNFGDDGSYKPKSSGISLHIPKFRSGKSSKSDSGQGSSSDGPLSDSQGSEGSPPLERSPVVRVLSGDGSRSNSPTMERSTRFSGKRSTESAPGSLQLVLEPPDAEFRAKGPGSLKAYSYAMPPPPSYRRVSSQKRSSSPGSPEQPLAPFDVTFAMVQDTETKKSPDEPPSDQDNTPKPSFSSFSEETRRRLLRLNLQKKAAEKRRQSEDRGVTSPTSPHSERSVDVPRERKMSDQGVFESTDQPSSSSTSRSSSTHSSKNPSLDSLHVTVQPYQDKMAGVTVHSEAARINNSVKAMPFPNEVVHHEPSPRSDETVVAVVKGRGVVSGTLRQLETSRRPASLDLKTKRDSSEEHRLARRSLGSEESSDTSSDEGNECAISMSRTFDEKLRILLDLENTYGNKESRVESQNDGDRSSVRGEPLKRPIPSGVDMAQRRSSVEPGRIYKIVGVSPSTDSQGEMSSASNSETTTTPRKAENPVRERKSNSVIEINTSKYFTVPSSDDRPKSQPSSPPRRVSVESTPEVSSRKVGTLRQRFESTSSRLSDNTTPRSSSQNRGRDFPSSFAARRKIGSVHTTTPVSLKEFNVKPSVTKTPGGQPVQVAGSSRGMKRETAQRPPESRTVSSRNIRLESSPAKHLSTSPARFSSGRTDRGLDWNVPRSRMNVSLVNDRSKGQPVVTKTQAAPRVVSREYGTKSKLLSHKDSAKELLPSKARIPSRDARGSQTQRKLEKDAQHIAELLEEMHSERHLHLSRQQSDISGQAQKAAAQRAAFRSRRRSLGDDNNPSLVQQRPTSPGQEKESLPVYKGREVSQGNYRAWPREVDSRPDSPQRGSRGVYTVTS</sequence>
<feature type="compositionally biased region" description="Basic residues" evidence="2">
    <location>
        <begin position="861"/>
        <end position="873"/>
    </location>
</feature>
<feature type="compositionally biased region" description="Polar residues" evidence="2">
    <location>
        <begin position="497"/>
        <end position="506"/>
    </location>
</feature>
<dbReference type="CDD" id="cd01253">
    <property type="entry name" value="PH_ARHGAP21-like"/>
    <property type="match status" value="1"/>
</dbReference>
<dbReference type="InterPro" id="IPR001478">
    <property type="entry name" value="PDZ"/>
</dbReference>
<feature type="region of interest" description="Disordered" evidence="2">
    <location>
        <begin position="1511"/>
        <end position="1772"/>
    </location>
</feature>
<dbReference type="Gene3D" id="2.30.42.10">
    <property type="match status" value="1"/>
</dbReference>
<dbReference type="Pfam" id="PF15410">
    <property type="entry name" value="PH_9"/>
    <property type="match status" value="1"/>
</dbReference>
<feature type="region of interest" description="Disordered" evidence="2">
    <location>
        <begin position="1784"/>
        <end position="1955"/>
    </location>
</feature>
<keyword evidence="1" id="KW-0343">GTPase activation</keyword>
<feature type="region of interest" description="Disordered" evidence="2">
    <location>
        <begin position="1445"/>
        <end position="1494"/>
    </location>
</feature>
<comment type="caution">
    <text evidence="6">The sequence shown here is derived from an EMBL/GenBank/DDBJ whole genome shotgun (WGS) entry which is preliminary data.</text>
</comment>
<dbReference type="PANTHER" id="PTHR23175">
    <property type="entry name" value="PDZ DOMAIN-CONTAINING PROTEIN"/>
    <property type="match status" value="1"/>
</dbReference>
<evidence type="ECO:0000259" key="3">
    <source>
        <dbReference type="PROSITE" id="PS50003"/>
    </source>
</evidence>
<organism evidence="6 7">
    <name type="scientific">Stylophora pistillata</name>
    <name type="common">Smooth cauliflower coral</name>
    <dbReference type="NCBI Taxonomy" id="50429"/>
    <lineage>
        <taxon>Eukaryota</taxon>
        <taxon>Metazoa</taxon>
        <taxon>Cnidaria</taxon>
        <taxon>Anthozoa</taxon>
        <taxon>Hexacorallia</taxon>
        <taxon>Scleractinia</taxon>
        <taxon>Astrocoeniina</taxon>
        <taxon>Pocilloporidae</taxon>
        <taxon>Stylophora</taxon>
    </lineage>
</organism>
<dbReference type="Proteomes" id="UP000225706">
    <property type="component" value="Unassembled WGS sequence"/>
</dbReference>
<dbReference type="SMART" id="SM00228">
    <property type="entry name" value="PDZ"/>
    <property type="match status" value="1"/>
</dbReference>
<feature type="region of interest" description="Disordered" evidence="2">
    <location>
        <begin position="614"/>
        <end position="671"/>
    </location>
</feature>
<dbReference type="OrthoDB" id="6281275at2759"/>
<dbReference type="Pfam" id="PF17820">
    <property type="entry name" value="PDZ_6"/>
    <property type="match status" value="1"/>
</dbReference>
<feature type="compositionally biased region" description="Polar residues" evidence="2">
    <location>
        <begin position="560"/>
        <end position="572"/>
    </location>
</feature>
<feature type="compositionally biased region" description="Low complexity" evidence="2">
    <location>
        <begin position="1356"/>
        <end position="1374"/>
    </location>
</feature>
<feature type="compositionally biased region" description="Acidic residues" evidence="2">
    <location>
        <begin position="1480"/>
        <end position="1490"/>
    </location>
</feature>
<feature type="compositionally biased region" description="Basic and acidic residues" evidence="2">
    <location>
        <begin position="1830"/>
        <end position="1849"/>
    </location>
</feature>
<feature type="compositionally biased region" description="Low complexity" evidence="2">
    <location>
        <begin position="265"/>
        <end position="278"/>
    </location>
</feature>
<feature type="region of interest" description="Disordered" evidence="2">
    <location>
        <begin position="165"/>
        <end position="198"/>
    </location>
</feature>
<feature type="region of interest" description="Disordered" evidence="2">
    <location>
        <begin position="258"/>
        <end position="279"/>
    </location>
</feature>
<dbReference type="EMBL" id="LSMT01000173">
    <property type="protein sequence ID" value="PFX24563.1"/>
    <property type="molecule type" value="Genomic_DNA"/>
</dbReference>
<proteinExistence type="predicted"/>
<dbReference type="Gene3D" id="1.10.555.10">
    <property type="entry name" value="Rho GTPase activation protein"/>
    <property type="match status" value="1"/>
</dbReference>
<feature type="compositionally biased region" description="Basic and acidic residues" evidence="2">
    <location>
        <begin position="1588"/>
        <end position="1599"/>
    </location>
</feature>
<feature type="domain" description="PH" evidence="3">
    <location>
        <begin position="678"/>
        <end position="787"/>
    </location>
</feature>
<feature type="compositionally biased region" description="Low complexity" evidence="2">
    <location>
        <begin position="1873"/>
        <end position="1885"/>
    </location>
</feature>
<feature type="compositionally biased region" description="Polar residues" evidence="2">
    <location>
        <begin position="460"/>
        <end position="480"/>
    </location>
</feature>
<feature type="compositionally biased region" description="Polar residues" evidence="2">
    <location>
        <begin position="1752"/>
        <end position="1762"/>
    </location>
</feature>
<dbReference type="InterPro" id="IPR008936">
    <property type="entry name" value="Rho_GTPase_activation_prot"/>
</dbReference>
<feature type="region of interest" description="Disordered" evidence="2">
    <location>
        <begin position="1128"/>
        <end position="1387"/>
    </location>
</feature>
<evidence type="ECO:0000313" key="6">
    <source>
        <dbReference type="EMBL" id="PFX24563.1"/>
    </source>
</evidence>
<dbReference type="InterPro" id="IPR036034">
    <property type="entry name" value="PDZ_sf"/>
</dbReference>
<dbReference type="GO" id="GO:0005543">
    <property type="term" value="F:phospholipid binding"/>
    <property type="evidence" value="ECO:0007669"/>
    <property type="project" value="InterPro"/>
</dbReference>
<feature type="domain" description="Rho-GAP" evidence="5">
    <location>
        <begin position="886"/>
        <end position="1079"/>
    </location>
</feature>
<feature type="compositionally biased region" description="Basic and acidic residues" evidence="2">
    <location>
        <begin position="1802"/>
        <end position="1820"/>
    </location>
</feature>
<feature type="compositionally biased region" description="Low complexity" evidence="2">
    <location>
        <begin position="1622"/>
        <end position="1637"/>
    </location>
</feature>
<feature type="compositionally biased region" description="Polar residues" evidence="2">
    <location>
        <begin position="1566"/>
        <end position="1587"/>
    </location>
</feature>
<dbReference type="FunFam" id="2.30.29.30:FF:000024">
    <property type="entry name" value="Spectrin beta chain"/>
    <property type="match status" value="1"/>
</dbReference>
<dbReference type="SMART" id="SM00324">
    <property type="entry name" value="RhoGAP"/>
    <property type="match status" value="1"/>
</dbReference>
<feature type="compositionally biased region" description="Basic and acidic residues" evidence="2">
    <location>
        <begin position="1335"/>
        <end position="1349"/>
    </location>
</feature>
<dbReference type="PROSITE" id="PS50238">
    <property type="entry name" value="RHOGAP"/>
    <property type="match status" value="1"/>
</dbReference>
<protein>
    <submittedName>
        <fullName evidence="6">Rho GTPase-activating protein 21</fullName>
    </submittedName>
</protein>
<feature type="compositionally biased region" description="Low complexity" evidence="2">
    <location>
        <begin position="1144"/>
        <end position="1165"/>
    </location>
</feature>
<feature type="region of interest" description="Disordered" evidence="2">
    <location>
        <begin position="548"/>
        <end position="573"/>
    </location>
</feature>
<feature type="region of interest" description="Disordered" evidence="2">
    <location>
        <begin position="219"/>
        <end position="241"/>
    </location>
</feature>
<feature type="compositionally biased region" description="Polar residues" evidence="2">
    <location>
        <begin position="1600"/>
        <end position="1610"/>
    </location>
</feature>
<feature type="compositionally biased region" description="Basic and acidic residues" evidence="2">
    <location>
        <begin position="651"/>
        <end position="671"/>
    </location>
</feature>
<dbReference type="FunFam" id="1.10.555.10:FF:000058">
    <property type="entry name" value="GTPase-activating protein pac-1"/>
    <property type="match status" value="1"/>
</dbReference>
<dbReference type="GO" id="GO:0005096">
    <property type="term" value="F:GTPase activator activity"/>
    <property type="evidence" value="ECO:0007669"/>
    <property type="project" value="UniProtKB-KW"/>
</dbReference>
<reference evidence="7" key="1">
    <citation type="journal article" date="2017" name="bioRxiv">
        <title>Comparative analysis of the genomes of Stylophora pistillata and Acropora digitifera provides evidence for extensive differences between species of corals.</title>
        <authorList>
            <person name="Voolstra C.R."/>
            <person name="Li Y."/>
            <person name="Liew Y.J."/>
            <person name="Baumgarten S."/>
            <person name="Zoccola D."/>
            <person name="Flot J.-F."/>
            <person name="Tambutte S."/>
            <person name="Allemand D."/>
            <person name="Aranda M."/>
        </authorList>
    </citation>
    <scope>NUCLEOTIDE SEQUENCE [LARGE SCALE GENOMIC DNA]</scope>
</reference>
<feature type="region of interest" description="Disordered" evidence="2">
    <location>
        <begin position="849"/>
        <end position="883"/>
    </location>
</feature>
<feature type="region of interest" description="Disordered" evidence="2">
    <location>
        <begin position="320"/>
        <end position="351"/>
    </location>
</feature>
<dbReference type="SUPFAM" id="SSF48350">
    <property type="entry name" value="GTPase activation domain, GAP"/>
    <property type="match status" value="1"/>
</dbReference>
<evidence type="ECO:0000256" key="1">
    <source>
        <dbReference type="ARBA" id="ARBA00022468"/>
    </source>
</evidence>
<dbReference type="SMART" id="SM00233">
    <property type="entry name" value="PH"/>
    <property type="match status" value="1"/>
</dbReference>
<feature type="compositionally biased region" description="Low complexity" evidence="2">
    <location>
        <begin position="1243"/>
        <end position="1257"/>
    </location>
</feature>
<feature type="compositionally biased region" description="Polar residues" evidence="2">
    <location>
        <begin position="1184"/>
        <end position="1193"/>
    </location>
</feature>
<dbReference type="InterPro" id="IPR001849">
    <property type="entry name" value="PH_domain"/>
</dbReference>
<feature type="compositionally biased region" description="Basic and acidic residues" evidence="2">
    <location>
        <begin position="1932"/>
        <end position="1942"/>
    </location>
</feature>